<name>A0A7L7KRE4_9MOLU</name>
<keyword evidence="4" id="KW-1185">Reference proteome</keyword>
<dbReference type="Proteomes" id="UP000514720">
    <property type="component" value="Chromosome"/>
</dbReference>
<dbReference type="Gene3D" id="3.40.50.150">
    <property type="entry name" value="Vaccinia Virus protein VP39"/>
    <property type="match status" value="1"/>
</dbReference>
<dbReference type="Pfam" id="PF13649">
    <property type="entry name" value="Methyltransf_25"/>
    <property type="match status" value="1"/>
</dbReference>
<evidence type="ECO:0000259" key="2">
    <source>
        <dbReference type="Pfam" id="PF13649"/>
    </source>
</evidence>
<keyword evidence="3" id="KW-0489">Methyltransferase</keyword>
<accession>A0A7L7KRE4</accession>
<gene>
    <name evidence="3" type="ORF">G4Z02_05145</name>
</gene>
<feature type="domain" description="Methyltransferase" evidence="2">
    <location>
        <begin position="61"/>
        <end position="149"/>
    </location>
</feature>
<dbReference type="CDD" id="cd02440">
    <property type="entry name" value="AdoMet_MTases"/>
    <property type="match status" value="1"/>
</dbReference>
<proteinExistence type="predicted"/>
<evidence type="ECO:0000313" key="3">
    <source>
        <dbReference type="EMBL" id="QMS85155.1"/>
    </source>
</evidence>
<dbReference type="EMBL" id="CP048914">
    <property type="protein sequence ID" value="QMS85155.1"/>
    <property type="molecule type" value="Genomic_DNA"/>
</dbReference>
<dbReference type="RefSeq" id="WP_258876931.1">
    <property type="nucleotide sequence ID" value="NZ_CP048914.1"/>
</dbReference>
<dbReference type="AlphaFoldDB" id="A0A7L7KRE4"/>
<dbReference type="PANTHER" id="PTHR43861">
    <property type="entry name" value="TRANS-ACONITATE 2-METHYLTRANSFERASE-RELATED"/>
    <property type="match status" value="1"/>
</dbReference>
<evidence type="ECO:0000256" key="1">
    <source>
        <dbReference type="ARBA" id="ARBA00022679"/>
    </source>
</evidence>
<dbReference type="SUPFAM" id="SSF53335">
    <property type="entry name" value="S-adenosyl-L-methionine-dependent methyltransferases"/>
    <property type="match status" value="1"/>
</dbReference>
<dbReference type="GO" id="GO:0008168">
    <property type="term" value="F:methyltransferase activity"/>
    <property type="evidence" value="ECO:0007669"/>
    <property type="project" value="UniProtKB-KW"/>
</dbReference>
<evidence type="ECO:0000313" key="4">
    <source>
        <dbReference type="Proteomes" id="UP000514720"/>
    </source>
</evidence>
<protein>
    <submittedName>
        <fullName evidence="3">Class I SAM-dependent methyltransferase</fullName>
    </submittedName>
</protein>
<keyword evidence="1 3" id="KW-0808">Transferase</keyword>
<dbReference type="KEGG" id="xcl:G4Z02_05145"/>
<dbReference type="InterPro" id="IPR041698">
    <property type="entry name" value="Methyltransf_25"/>
</dbReference>
<dbReference type="GO" id="GO:0032259">
    <property type="term" value="P:methylation"/>
    <property type="evidence" value="ECO:0007669"/>
    <property type="project" value="UniProtKB-KW"/>
</dbReference>
<dbReference type="InterPro" id="IPR029063">
    <property type="entry name" value="SAM-dependent_MTases_sf"/>
</dbReference>
<reference evidence="3 4" key="1">
    <citation type="submission" date="2020-02" db="EMBL/GenBank/DDBJ databases">
        <authorList>
            <person name="Zheng R.K."/>
            <person name="Sun C.M."/>
        </authorList>
    </citation>
    <scope>NUCLEOTIDE SEQUENCE [LARGE SCALE GENOMIC DNA]</scope>
    <source>
        <strain evidence="4">zrk13</strain>
    </source>
</reference>
<sequence length="261" mass="30531">MIDPYSKITTIDMWSDPYISKQMLKHHLSFDNYIASRRYQTIKKTVEFIHSYIAPRQRLCDFGCGPGLYTNVLQQKGHRVYGVDISTTSLDYAKSHNKHVTYKQLNYITDTLNQPLDVAMMIWCDFGAMAPEARSQFLRNLHQTLVPGGLFFFDVFSEKRFQTLEESYTSKEEIDGFFMEGPVSIESRMVLYPELGLSLSYDKAVGQKIIELFNWDKHYTIEELEILLHDYNFELVDYFSDTTGQTDFTDNELYFVVAKRI</sequence>
<organism evidence="3 4">
    <name type="scientific">Candidatus Xianfuyuplasma coldseepsis</name>
    <dbReference type="NCBI Taxonomy" id="2782163"/>
    <lineage>
        <taxon>Bacteria</taxon>
        <taxon>Bacillati</taxon>
        <taxon>Mycoplasmatota</taxon>
        <taxon>Mollicutes</taxon>
        <taxon>Candidatus Izemoplasmatales</taxon>
        <taxon>Candidatus Izemoplasmataceae</taxon>
        <taxon>Candidatus Xianfuyuplasma</taxon>
    </lineage>
</organism>